<feature type="transmembrane region" description="Helical" evidence="5">
    <location>
        <begin position="196"/>
        <end position="223"/>
    </location>
</feature>
<feature type="domain" description="O-antigen ligase-related" evidence="6">
    <location>
        <begin position="194"/>
        <end position="335"/>
    </location>
</feature>
<evidence type="ECO:0000313" key="8">
    <source>
        <dbReference type="Proteomes" id="UP000501063"/>
    </source>
</evidence>
<evidence type="ECO:0000256" key="2">
    <source>
        <dbReference type="ARBA" id="ARBA00022692"/>
    </source>
</evidence>
<feature type="transmembrane region" description="Helical" evidence="5">
    <location>
        <begin position="33"/>
        <end position="51"/>
    </location>
</feature>
<feature type="transmembrane region" description="Helical" evidence="5">
    <location>
        <begin position="63"/>
        <end position="81"/>
    </location>
</feature>
<dbReference type="Pfam" id="PF04932">
    <property type="entry name" value="Wzy_C"/>
    <property type="match status" value="1"/>
</dbReference>
<dbReference type="RefSeq" id="WP_081754082.1">
    <property type="nucleotide sequence ID" value="NZ_CP049140.1"/>
</dbReference>
<keyword evidence="3 5" id="KW-1133">Transmembrane helix</keyword>
<feature type="transmembrane region" description="Helical" evidence="5">
    <location>
        <begin position="365"/>
        <end position="384"/>
    </location>
</feature>
<feature type="transmembrane region" description="Helical" evidence="5">
    <location>
        <begin position="323"/>
        <end position="345"/>
    </location>
</feature>
<dbReference type="Proteomes" id="UP000501063">
    <property type="component" value="Chromosome"/>
</dbReference>
<accession>A0A6G6IW12</accession>
<keyword evidence="7" id="KW-0436">Ligase</keyword>
<comment type="subcellular location">
    <subcellularLocation>
        <location evidence="1">Membrane</location>
        <topology evidence="1">Multi-pass membrane protein</topology>
    </subcellularLocation>
</comment>
<feature type="transmembrane region" description="Helical" evidence="5">
    <location>
        <begin position="235"/>
        <end position="253"/>
    </location>
</feature>
<sequence length="414" mass="46252">MFNFRVAVPVLFSTGLCFIISRGAIETVAPKSVAYFLQVLAWGIFISYSCWRYSTPIKPKLKKNLLISFSLILISITSFLYTTLIDGDWEEGAYFSIIIAWVYFTTLCASYNYKISSRKFTHRIHIALLILTTIATLQQINVISIFPGSSWLNEGVRPASITGSYLHYPIIVIMLSFICLENANRENSKKQQLLSIAYIVIALASYSRSAFLMTVFGLSYFLFFSQIKKRNFKKILALVAIIAIPLITIPLLTPEISERLQSAFDTKSSGNDQRTAIWSTAIQKIDLDILIIGGGNFGKVTNATANITEKSSTIVESSFLQQIFNLGLPGALIFYCLLLSCHQSISKSHLFLKSASAAFMLQSLVYQSIEVFPAIALFTALPLISSSFKYRENGPPTAVERYNEIQNSMHSSNI</sequence>
<evidence type="ECO:0000259" key="6">
    <source>
        <dbReference type="Pfam" id="PF04932"/>
    </source>
</evidence>
<dbReference type="PANTHER" id="PTHR37422:SF13">
    <property type="entry name" value="LIPOPOLYSACCHARIDE BIOSYNTHESIS PROTEIN PA4999-RELATED"/>
    <property type="match status" value="1"/>
</dbReference>
<dbReference type="InterPro" id="IPR051533">
    <property type="entry name" value="WaaL-like"/>
</dbReference>
<organism evidence="7 8">
    <name type="scientific">Pseudomonas nitroreducens</name>
    <dbReference type="NCBI Taxonomy" id="46680"/>
    <lineage>
        <taxon>Bacteria</taxon>
        <taxon>Pseudomonadati</taxon>
        <taxon>Pseudomonadota</taxon>
        <taxon>Gammaproteobacteria</taxon>
        <taxon>Pseudomonadales</taxon>
        <taxon>Pseudomonadaceae</taxon>
        <taxon>Pseudomonas</taxon>
    </lineage>
</organism>
<name>A0A6G6IW12_PSENT</name>
<dbReference type="InterPro" id="IPR007016">
    <property type="entry name" value="O-antigen_ligase-rel_domated"/>
</dbReference>
<dbReference type="EMBL" id="CP049140">
    <property type="protein sequence ID" value="QIE86431.1"/>
    <property type="molecule type" value="Genomic_DNA"/>
</dbReference>
<feature type="transmembrane region" description="Helical" evidence="5">
    <location>
        <begin position="166"/>
        <end position="184"/>
    </location>
</feature>
<reference evidence="7 8" key="1">
    <citation type="submission" date="2020-02" db="EMBL/GenBank/DDBJ databases">
        <title>Integrative conjugative elements (ICEs) and plasmids drive adaptation of Pseudomonas nitroreducens strain HBP1 to wastewater environment.</title>
        <authorList>
            <person name="Sentchilo V."/>
            <person name="Carraro N."/>
            <person name="Bertelli C."/>
            <person name="van der Meer J.R."/>
        </authorList>
    </citation>
    <scope>NUCLEOTIDE SEQUENCE [LARGE SCALE GENOMIC DNA]</scope>
    <source>
        <strain evidence="7 8">HBP1</strain>
    </source>
</reference>
<dbReference type="GO" id="GO:0016874">
    <property type="term" value="F:ligase activity"/>
    <property type="evidence" value="ECO:0007669"/>
    <property type="project" value="UniProtKB-KW"/>
</dbReference>
<evidence type="ECO:0000256" key="4">
    <source>
        <dbReference type="ARBA" id="ARBA00023136"/>
    </source>
</evidence>
<keyword evidence="2 5" id="KW-0812">Transmembrane</keyword>
<dbReference type="PANTHER" id="PTHR37422">
    <property type="entry name" value="TEICHURONIC ACID BIOSYNTHESIS PROTEIN TUAE"/>
    <property type="match status" value="1"/>
</dbReference>
<protein>
    <submittedName>
        <fullName evidence="7">O-antigen ligase family protein</fullName>
    </submittedName>
</protein>
<evidence type="ECO:0000256" key="5">
    <source>
        <dbReference type="SAM" id="Phobius"/>
    </source>
</evidence>
<keyword evidence="4 5" id="KW-0472">Membrane</keyword>
<proteinExistence type="predicted"/>
<evidence type="ECO:0000256" key="1">
    <source>
        <dbReference type="ARBA" id="ARBA00004141"/>
    </source>
</evidence>
<dbReference type="KEGG" id="pnt:G5B91_09170"/>
<feature type="transmembrane region" description="Helical" evidence="5">
    <location>
        <begin position="125"/>
        <end position="146"/>
    </location>
</feature>
<gene>
    <name evidence="7" type="ORF">G5B91_09170</name>
</gene>
<dbReference type="AlphaFoldDB" id="A0A6G6IW12"/>
<dbReference type="GO" id="GO:0016020">
    <property type="term" value="C:membrane"/>
    <property type="evidence" value="ECO:0007669"/>
    <property type="project" value="UniProtKB-SubCell"/>
</dbReference>
<evidence type="ECO:0000256" key="3">
    <source>
        <dbReference type="ARBA" id="ARBA00022989"/>
    </source>
</evidence>
<evidence type="ECO:0000313" key="7">
    <source>
        <dbReference type="EMBL" id="QIE86431.1"/>
    </source>
</evidence>
<feature type="transmembrane region" description="Helical" evidence="5">
    <location>
        <begin position="93"/>
        <end position="113"/>
    </location>
</feature>